<dbReference type="AlphaFoldDB" id="X1K1M0"/>
<reference evidence="1" key="1">
    <citation type="journal article" date="2014" name="Front. Microbiol.">
        <title>High frequency of phylogenetically diverse reductive dehalogenase-homologous genes in deep subseafloor sedimentary metagenomes.</title>
        <authorList>
            <person name="Kawai M."/>
            <person name="Futagami T."/>
            <person name="Toyoda A."/>
            <person name="Takaki Y."/>
            <person name="Nishi S."/>
            <person name="Hori S."/>
            <person name="Arai W."/>
            <person name="Tsubouchi T."/>
            <person name="Morono Y."/>
            <person name="Uchiyama I."/>
            <person name="Ito T."/>
            <person name="Fujiyama A."/>
            <person name="Inagaki F."/>
            <person name="Takami H."/>
        </authorList>
    </citation>
    <scope>NUCLEOTIDE SEQUENCE</scope>
    <source>
        <strain evidence="1">Expedition CK06-06</strain>
    </source>
</reference>
<protein>
    <submittedName>
        <fullName evidence="1">Uncharacterized protein</fullName>
    </submittedName>
</protein>
<accession>X1K1M0</accession>
<proteinExistence type="predicted"/>
<dbReference type="EMBL" id="BARU01027709">
    <property type="protein sequence ID" value="GAH75963.1"/>
    <property type="molecule type" value="Genomic_DNA"/>
</dbReference>
<sequence length="209" mass="24629">MNLDHGYIDIPYSNIPTLDDSLPNDYFYSNEYDYLTIQEVQLLLILSDSQISYSFSGMRKKTSLHQHKLTKAIRRLQDRSFLSKNENGSYELTDNGSVYTRKLLQELVNKKAVSSTKIPNISLVKKLRTIPPLEKRKITTLLEKRWFNNYRFLYRREIGDITELCWEDNEKNQCHVYLNPEGEIQVECSSLSQKSNETQFITKWVSEEI</sequence>
<organism evidence="1">
    <name type="scientific">marine sediment metagenome</name>
    <dbReference type="NCBI Taxonomy" id="412755"/>
    <lineage>
        <taxon>unclassified sequences</taxon>
        <taxon>metagenomes</taxon>
        <taxon>ecological metagenomes</taxon>
    </lineage>
</organism>
<dbReference type="SUPFAM" id="SSF46785">
    <property type="entry name" value="Winged helix' DNA-binding domain"/>
    <property type="match status" value="1"/>
</dbReference>
<dbReference type="InterPro" id="IPR036390">
    <property type="entry name" value="WH_DNA-bd_sf"/>
</dbReference>
<gene>
    <name evidence="1" type="ORF">S03H2_44324</name>
</gene>
<evidence type="ECO:0000313" key="1">
    <source>
        <dbReference type="EMBL" id="GAH75963.1"/>
    </source>
</evidence>
<feature type="non-terminal residue" evidence="1">
    <location>
        <position position="209"/>
    </location>
</feature>
<comment type="caution">
    <text evidence="1">The sequence shown here is derived from an EMBL/GenBank/DDBJ whole genome shotgun (WGS) entry which is preliminary data.</text>
</comment>
<name>X1K1M0_9ZZZZ</name>